<name>A0A3R9PXG2_9BACI</name>
<comment type="caution">
    <text evidence="1">The sequence shown here is derived from an EMBL/GenBank/DDBJ whole genome shotgun (WGS) entry which is preliminary data.</text>
</comment>
<sequence length="88" mass="10095">MSYTFTDDYKKEFSRYVCVIASESTTDTAEDIAKVHRLTDDYVEQTGERPDHTELDELASLIRFGRKGLTNRKKSDVKAYEQEAVSHG</sequence>
<dbReference type="EMBL" id="RBVX01000092">
    <property type="protein sequence ID" value="RSL29135.1"/>
    <property type="molecule type" value="Genomic_DNA"/>
</dbReference>
<gene>
    <name evidence="1" type="ORF">D7Z54_32920</name>
</gene>
<protein>
    <submittedName>
        <fullName evidence="1">Uncharacterized protein</fullName>
    </submittedName>
</protein>
<proteinExistence type="predicted"/>
<organism evidence="1 2">
    <name type="scientific">Salibacterium salarium</name>
    <dbReference type="NCBI Taxonomy" id="284579"/>
    <lineage>
        <taxon>Bacteria</taxon>
        <taxon>Bacillati</taxon>
        <taxon>Bacillota</taxon>
        <taxon>Bacilli</taxon>
        <taxon>Bacillales</taxon>
        <taxon>Bacillaceae</taxon>
    </lineage>
</organism>
<accession>A0A3R9PXG2</accession>
<dbReference type="Proteomes" id="UP000275076">
    <property type="component" value="Unassembled WGS sequence"/>
</dbReference>
<evidence type="ECO:0000313" key="1">
    <source>
        <dbReference type="EMBL" id="RSL29135.1"/>
    </source>
</evidence>
<reference evidence="1 2" key="1">
    <citation type="submission" date="2018-10" db="EMBL/GenBank/DDBJ databases">
        <title>Draft genome sequence of Bacillus salarius IM0101, isolated from a hypersaline soil in Inner Mongolia, China.</title>
        <authorList>
            <person name="Yamprayoonswat W."/>
            <person name="Boonvisut S."/>
            <person name="Jumpathong W."/>
            <person name="Sittihan S."/>
            <person name="Ruangsuj P."/>
            <person name="Wanthongcharoen S."/>
            <person name="Thongpramul N."/>
            <person name="Pimmason S."/>
            <person name="Yu B."/>
            <person name="Yasawong M."/>
        </authorList>
    </citation>
    <scope>NUCLEOTIDE SEQUENCE [LARGE SCALE GENOMIC DNA]</scope>
    <source>
        <strain evidence="1 2">IM0101</strain>
    </source>
</reference>
<keyword evidence="2" id="KW-1185">Reference proteome</keyword>
<dbReference type="AlphaFoldDB" id="A0A3R9PXG2"/>
<evidence type="ECO:0000313" key="2">
    <source>
        <dbReference type="Proteomes" id="UP000275076"/>
    </source>
</evidence>